<gene>
    <name evidence="1" type="ORF">L9F63_027997</name>
</gene>
<protein>
    <submittedName>
        <fullName evidence="1">Uncharacterized protein</fullName>
    </submittedName>
</protein>
<dbReference type="EMBL" id="JASPKZ010005019">
    <property type="protein sequence ID" value="KAJ9589219.1"/>
    <property type="molecule type" value="Genomic_DNA"/>
</dbReference>
<dbReference type="Proteomes" id="UP001233999">
    <property type="component" value="Unassembled WGS sequence"/>
</dbReference>
<dbReference type="AlphaFoldDB" id="A0AAD7ZYK2"/>
<evidence type="ECO:0000313" key="1">
    <source>
        <dbReference type="EMBL" id="KAJ9589219.1"/>
    </source>
</evidence>
<evidence type="ECO:0000313" key="2">
    <source>
        <dbReference type="Proteomes" id="UP001233999"/>
    </source>
</evidence>
<accession>A0AAD7ZYK2</accession>
<organism evidence="1 2">
    <name type="scientific">Diploptera punctata</name>
    <name type="common">Pacific beetle cockroach</name>
    <dbReference type="NCBI Taxonomy" id="6984"/>
    <lineage>
        <taxon>Eukaryota</taxon>
        <taxon>Metazoa</taxon>
        <taxon>Ecdysozoa</taxon>
        <taxon>Arthropoda</taxon>
        <taxon>Hexapoda</taxon>
        <taxon>Insecta</taxon>
        <taxon>Pterygota</taxon>
        <taxon>Neoptera</taxon>
        <taxon>Polyneoptera</taxon>
        <taxon>Dictyoptera</taxon>
        <taxon>Blattodea</taxon>
        <taxon>Blaberoidea</taxon>
        <taxon>Blaberidae</taxon>
        <taxon>Diplopterinae</taxon>
        <taxon>Diploptera</taxon>
    </lineage>
</organism>
<proteinExistence type="predicted"/>
<reference evidence="1" key="1">
    <citation type="journal article" date="2023" name="IScience">
        <title>Live-bearing cockroach genome reveals convergent evolutionary mechanisms linked to viviparity in insects and beyond.</title>
        <authorList>
            <person name="Fouks B."/>
            <person name="Harrison M.C."/>
            <person name="Mikhailova A.A."/>
            <person name="Marchal E."/>
            <person name="English S."/>
            <person name="Carruthers M."/>
            <person name="Jennings E.C."/>
            <person name="Chiamaka E.L."/>
            <person name="Frigard R.A."/>
            <person name="Pippel M."/>
            <person name="Attardo G.M."/>
            <person name="Benoit J.B."/>
            <person name="Bornberg-Bauer E."/>
            <person name="Tobe S.S."/>
        </authorList>
    </citation>
    <scope>NUCLEOTIDE SEQUENCE</scope>
    <source>
        <strain evidence="1">Stay&amp;Tobe</strain>
    </source>
</reference>
<reference evidence="1" key="2">
    <citation type="submission" date="2023-05" db="EMBL/GenBank/DDBJ databases">
        <authorList>
            <person name="Fouks B."/>
        </authorList>
    </citation>
    <scope>NUCLEOTIDE SEQUENCE</scope>
    <source>
        <strain evidence="1">Stay&amp;Tobe</strain>
        <tissue evidence="1">Testes</tissue>
    </source>
</reference>
<feature type="non-terminal residue" evidence="1">
    <location>
        <position position="1"/>
    </location>
</feature>
<name>A0AAD7ZYK2_DIPPU</name>
<sequence length="317" mass="37014">FQKFLTMVSLENARLKFAECVGLLTVLGEACGKTLERLYLWKAFTFDHLLTIQHSYCKEGTSTETRSFRYNYSKALSMYISLKVLAVNFSYLVGDNGEIILSLGSLTEGCFRELQLLCLEEDLSIVMSLYEGDEEEILPDSTWRKAREICPYMKVYMAIYSIPQHDLLKKFLSPSMPLCSFHLSSGLNAEPFCWQVDITLRTFICWYSLLLECLYLHLWQNRDILDGMLLNNCLDSFPYLKSLEFIGIIHHKDTIEKICKKIKDSKCLALKKLRILVQRIPSQCKLNLKLEIERIQKEYEGVFREKYIKLQIGMYRC</sequence>
<comment type="caution">
    <text evidence="1">The sequence shown here is derived from an EMBL/GenBank/DDBJ whole genome shotgun (WGS) entry which is preliminary data.</text>
</comment>
<keyword evidence="2" id="KW-1185">Reference proteome</keyword>